<dbReference type="SMART" id="SM00131">
    <property type="entry name" value="KU"/>
    <property type="match status" value="1"/>
</dbReference>
<dbReference type="InterPro" id="IPR002223">
    <property type="entry name" value="Kunitz_BPTI"/>
</dbReference>
<name>A0A0D6M6M8_9BILA</name>
<organism evidence="5 6">
    <name type="scientific">Ancylostoma ceylanicum</name>
    <dbReference type="NCBI Taxonomy" id="53326"/>
    <lineage>
        <taxon>Eukaryota</taxon>
        <taxon>Metazoa</taxon>
        <taxon>Ecdysozoa</taxon>
        <taxon>Nematoda</taxon>
        <taxon>Chromadorea</taxon>
        <taxon>Rhabditida</taxon>
        <taxon>Rhabditina</taxon>
        <taxon>Rhabditomorpha</taxon>
        <taxon>Strongyloidea</taxon>
        <taxon>Ancylostomatidae</taxon>
        <taxon>Ancylostomatinae</taxon>
        <taxon>Ancylostoma</taxon>
    </lineage>
</organism>
<keyword evidence="2" id="KW-0722">Serine protease inhibitor</keyword>
<keyword evidence="6" id="KW-1185">Reference proteome</keyword>
<accession>A0A0D6M6M8</accession>
<dbReference type="PANTHER" id="PTHR10083">
    <property type="entry name" value="KUNITZ-TYPE PROTEASE INHIBITOR-RELATED"/>
    <property type="match status" value="1"/>
</dbReference>
<evidence type="ECO:0000313" key="6">
    <source>
        <dbReference type="Proteomes" id="UP000054495"/>
    </source>
</evidence>
<feature type="domain" description="BPTI/Kunitz inhibitor" evidence="4">
    <location>
        <begin position="301"/>
        <end position="351"/>
    </location>
</feature>
<dbReference type="GO" id="GO:0005615">
    <property type="term" value="C:extracellular space"/>
    <property type="evidence" value="ECO:0007669"/>
    <property type="project" value="TreeGrafter"/>
</dbReference>
<dbReference type="PROSITE" id="PS00280">
    <property type="entry name" value="BPTI_KUNITZ_1"/>
    <property type="match status" value="1"/>
</dbReference>
<dbReference type="AlphaFoldDB" id="A0A0D6M6M8"/>
<dbReference type="InterPro" id="IPR020901">
    <property type="entry name" value="Prtase_inh_Kunz-CS"/>
</dbReference>
<evidence type="ECO:0000256" key="3">
    <source>
        <dbReference type="ARBA" id="ARBA00023157"/>
    </source>
</evidence>
<dbReference type="PRINTS" id="PR00759">
    <property type="entry name" value="BASICPTASE"/>
</dbReference>
<dbReference type="SUPFAM" id="SSF57362">
    <property type="entry name" value="BPTI-like"/>
    <property type="match status" value="1"/>
</dbReference>
<dbReference type="PROSITE" id="PS50279">
    <property type="entry name" value="BPTI_KUNITZ_2"/>
    <property type="match status" value="1"/>
</dbReference>
<dbReference type="CDD" id="cd00109">
    <property type="entry name" value="Kunitz-type"/>
    <property type="match status" value="1"/>
</dbReference>
<evidence type="ECO:0000313" key="5">
    <source>
        <dbReference type="EMBL" id="EPB75542.1"/>
    </source>
</evidence>
<proteinExistence type="predicted"/>
<gene>
    <name evidence="5" type="ORF">ANCCEY_05364</name>
</gene>
<keyword evidence="3" id="KW-1015">Disulfide bond</keyword>
<reference evidence="5 6" key="1">
    <citation type="submission" date="2013-05" db="EMBL/GenBank/DDBJ databases">
        <title>Draft genome of the parasitic nematode Anyclostoma ceylanicum.</title>
        <authorList>
            <person name="Mitreva M."/>
        </authorList>
    </citation>
    <scope>NUCLEOTIDE SEQUENCE [LARGE SCALE GENOMIC DNA]</scope>
</reference>
<evidence type="ECO:0000256" key="2">
    <source>
        <dbReference type="ARBA" id="ARBA00022900"/>
    </source>
</evidence>
<dbReference type="PANTHER" id="PTHR10083:SF328">
    <property type="entry name" value="TISSUE FACTOR PATHWAY INHIBITOR"/>
    <property type="match status" value="1"/>
</dbReference>
<sequence>MAKPNYYMYRCQLFNKMGKHTGISVRKKEGSEPFCARHKDLLEQRSSKDRAHELGGFIDFAQKVFKHSIKRGYKDRTSSFKRAVRGNRPTVNLDEVPDNLPLRPDGSIFLHVHTSFMHIYHSQDVTNHAVQNGLFAFIADGIHKLNPKSKRPSTVRMEEGQLHTIHGVCRGECLFSSIIRHKREEDYIAISDEKKKALQTATPDAPNAEPELRFVIDFEKVRHERGELLRRDLVRGNKLGVAMLTFEEIRSGPYMTTNSLNADIKVPYEQKEVHTYAGMKLVLLLVVCLAVVCEAKRDIRCLHPVDNGRCRAHFIKWAYHPKENKCKMFTYGGCGGNENNFETEEDCKKTCGMTIVGESDALLLAFYPSSLQKVTLAQRVDNSFIKWSVYDG</sequence>
<evidence type="ECO:0000256" key="1">
    <source>
        <dbReference type="ARBA" id="ARBA00022690"/>
    </source>
</evidence>
<dbReference type="FunFam" id="4.10.410.10:FF:000020">
    <property type="entry name" value="Collagen, type VI, alpha 3"/>
    <property type="match status" value="1"/>
</dbReference>
<dbReference type="GO" id="GO:0004867">
    <property type="term" value="F:serine-type endopeptidase inhibitor activity"/>
    <property type="evidence" value="ECO:0007669"/>
    <property type="project" value="UniProtKB-KW"/>
</dbReference>
<evidence type="ECO:0000259" key="4">
    <source>
        <dbReference type="PROSITE" id="PS50279"/>
    </source>
</evidence>
<dbReference type="InterPro" id="IPR050098">
    <property type="entry name" value="TFPI/VKTCI-like"/>
</dbReference>
<keyword evidence="1" id="KW-0646">Protease inhibitor</keyword>
<dbReference type="EMBL" id="KE124897">
    <property type="protein sequence ID" value="EPB75542.1"/>
    <property type="molecule type" value="Genomic_DNA"/>
</dbReference>
<dbReference type="Proteomes" id="UP000054495">
    <property type="component" value="Unassembled WGS sequence"/>
</dbReference>
<dbReference type="InterPro" id="IPR036880">
    <property type="entry name" value="Kunitz_BPTI_sf"/>
</dbReference>
<dbReference type="Gene3D" id="4.10.410.10">
    <property type="entry name" value="Pancreatic trypsin inhibitor Kunitz domain"/>
    <property type="match status" value="1"/>
</dbReference>
<protein>
    <submittedName>
        <fullName evidence="5">Kunitz/Bovine pancreatic trypsin inhibitor domain protein</fullName>
    </submittedName>
</protein>
<dbReference type="Pfam" id="PF00014">
    <property type="entry name" value="Kunitz_BPTI"/>
    <property type="match status" value="1"/>
</dbReference>